<dbReference type="InterPro" id="IPR036388">
    <property type="entry name" value="WH-like_DNA-bd_sf"/>
</dbReference>
<dbReference type="Gene3D" id="1.10.10.10">
    <property type="entry name" value="Winged helix-like DNA-binding domain superfamily/Winged helix DNA-binding domain"/>
    <property type="match status" value="1"/>
</dbReference>
<proteinExistence type="predicted"/>
<dbReference type="AlphaFoldDB" id="A0AAW4ZYH1"/>
<sequence length="281" mass="32327">MVLTDQILSNNYTFEINTHKQLIAACRKLKCLSHSQRTTLAAIASYAKNNTLECFPLRSTIAKKAGNSISTVKNHLRVFRELGILTTQRNRKFNYSTHRYSNTSSTYKFNVSVIRDLMRFGMSVIKAKFQHFIAKSTLSTCPSLTTRDKTNKDIDLATPDKVIDDDEKIKEQLSTLTVFQNLQDAWNQRGKRYLDRKSGGLFIHSSHINSPQKLIGYVKNSIAHQFIKNILTGNTERVEETVKIDYQHFTYATSTHQYESKGLFFMNKESLLAIIERNKAW</sequence>
<reference evidence="1" key="1">
    <citation type="submission" date="2019-11" db="EMBL/GenBank/DDBJ databases">
        <title>Comparative genomics of photobacteria reveal adaptation to distinct habitats.</title>
        <authorList>
            <person name="Fuertes-Perez S."/>
            <person name="Hilgarth M."/>
            <person name="Vogel R.F."/>
        </authorList>
    </citation>
    <scope>NUCLEOTIDE SEQUENCE</scope>
    <source>
        <strain evidence="1">TMW2.2145</strain>
    </source>
</reference>
<comment type="caution">
    <text evidence="1">The sequence shown here is derived from an EMBL/GenBank/DDBJ whole genome shotgun (WGS) entry which is preliminary data.</text>
</comment>
<protein>
    <recommendedName>
        <fullName evidence="3">Helix-turn-helix domain-containing protein</fullName>
    </recommendedName>
</protein>
<evidence type="ECO:0000313" key="2">
    <source>
        <dbReference type="Proteomes" id="UP000813876"/>
    </source>
</evidence>
<dbReference type="Proteomes" id="UP000813876">
    <property type="component" value="Unassembled WGS sequence"/>
</dbReference>
<dbReference type="Pfam" id="PF13730">
    <property type="entry name" value="HTH_36"/>
    <property type="match status" value="1"/>
</dbReference>
<dbReference type="EMBL" id="WMCP01000049">
    <property type="protein sequence ID" value="MCF2304167.1"/>
    <property type="molecule type" value="Genomic_DNA"/>
</dbReference>
<accession>A0AAW4ZYH1</accession>
<organism evidence="1 2">
    <name type="scientific">Photobacterium phosphoreum</name>
    <dbReference type="NCBI Taxonomy" id="659"/>
    <lineage>
        <taxon>Bacteria</taxon>
        <taxon>Pseudomonadati</taxon>
        <taxon>Pseudomonadota</taxon>
        <taxon>Gammaproteobacteria</taxon>
        <taxon>Vibrionales</taxon>
        <taxon>Vibrionaceae</taxon>
        <taxon>Photobacterium</taxon>
    </lineage>
</organism>
<evidence type="ECO:0008006" key="3">
    <source>
        <dbReference type="Google" id="ProtNLM"/>
    </source>
</evidence>
<gene>
    <name evidence="1" type="ORF">GLP33_20935</name>
</gene>
<evidence type="ECO:0000313" key="1">
    <source>
        <dbReference type="EMBL" id="MCF2304167.1"/>
    </source>
</evidence>
<name>A0AAW4ZYH1_PHOPO</name>